<evidence type="ECO:0000313" key="1">
    <source>
        <dbReference type="EMBL" id="AJW69975.1"/>
    </source>
</evidence>
<dbReference type="RefSeq" id="WP_048114901.1">
    <property type="nucleotide sequence ID" value="NZ_CP011070.1"/>
</dbReference>
<reference evidence="1 2" key="2">
    <citation type="journal article" date="2016" name="ISME J.">
        <title>Physiological and genomic characterization of two novel marine thaumarchaeal strains indicates niche differentiation.</title>
        <authorList>
            <person name="Bayer B."/>
            <person name="Vojvoda J."/>
            <person name="Offre P."/>
            <person name="Alves R.J."/>
            <person name="Elisabeth N.H."/>
            <person name="Garcia J.A."/>
            <person name="Volland J.M."/>
            <person name="Srivastava A."/>
            <person name="Schleper C."/>
            <person name="Herndl G.J."/>
        </authorList>
    </citation>
    <scope>NUCLEOTIDE SEQUENCE [LARGE SCALE GENOMIC DNA]</scope>
    <source>
        <strain evidence="1 2">NF5</strain>
    </source>
</reference>
<dbReference type="STRING" id="1580092.NADRNF5_0277"/>
<proteinExistence type="predicted"/>
<dbReference type="EMBL" id="CP011070">
    <property type="protein sequence ID" value="AJW69975.1"/>
    <property type="molecule type" value="Genomic_DNA"/>
</dbReference>
<organism evidence="1 2">
    <name type="scientific">Nitrosopumilus adriaticus</name>
    <dbReference type="NCBI Taxonomy" id="1580092"/>
    <lineage>
        <taxon>Archaea</taxon>
        <taxon>Nitrososphaerota</taxon>
        <taxon>Nitrososphaeria</taxon>
        <taxon>Nitrosopumilales</taxon>
        <taxon>Nitrosopumilaceae</taxon>
        <taxon>Nitrosopumilus</taxon>
    </lineage>
</organism>
<reference evidence="2" key="1">
    <citation type="submission" date="2015-03" db="EMBL/GenBank/DDBJ databases">
        <title>Characterization of two novel Thaumarchaeota isolated from the Northern Adriatic Sea.</title>
        <authorList>
            <person name="Bayer B."/>
            <person name="Vojvoda J."/>
            <person name="Offre P."/>
            <person name="Srivastava A."/>
            <person name="Elisabeth N."/>
            <person name="Garcia J.A.L."/>
            <person name="Schleper C."/>
            <person name="Herndl G.J."/>
        </authorList>
    </citation>
    <scope>NUCLEOTIDE SEQUENCE [LARGE SCALE GENOMIC DNA]</scope>
    <source>
        <strain evidence="2">NF5</strain>
    </source>
</reference>
<evidence type="ECO:0000313" key="2">
    <source>
        <dbReference type="Proteomes" id="UP000032408"/>
    </source>
</evidence>
<dbReference type="GeneID" id="24819525"/>
<dbReference type="KEGG" id="nin:NADRNF5_0277"/>
<dbReference type="HOGENOM" id="CLU_1891323_0_0_2"/>
<name>A0A0D5C0X2_9ARCH</name>
<dbReference type="Proteomes" id="UP000032408">
    <property type="component" value="Chromosome"/>
</dbReference>
<keyword evidence="2" id="KW-1185">Reference proteome</keyword>
<dbReference type="AlphaFoldDB" id="A0A0D5C0X2"/>
<dbReference type="OrthoDB" id="9885at2157"/>
<accession>A0A0D5C0X2</accession>
<sequence>MSEDDSLSICNVWKGNTSKIINELEAQIPSHFQIYSDMYKEYLHAIDNIFGTCVLSEKEFFEKLDIDPNFLKNLGKYSDFLSSTCIKQIENYDNYLKWYSQIRASGMKSYEEFVHTMMDSYSKTLSNFSKNIKK</sequence>
<protein>
    <submittedName>
        <fullName evidence="1">Uncharacterized protein</fullName>
    </submittedName>
</protein>
<gene>
    <name evidence="1" type="ORF">NADRNF5_0277</name>
</gene>